<dbReference type="GO" id="GO:0004497">
    <property type="term" value="F:monooxygenase activity"/>
    <property type="evidence" value="ECO:0007669"/>
    <property type="project" value="UniProtKB-KW"/>
</dbReference>
<keyword evidence="4 9" id="KW-0479">Metal-binding</keyword>
<dbReference type="PANTHER" id="PTHR46696:SF1">
    <property type="entry name" value="CYTOCHROME P450 YJIB-RELATED"/>
    <property type="match status" value="1"/>
</dbReference>
<dbReference type="InterPro" id="IPR036396">
    <property type="entry name" value="Cyt_P450_sf"/>
</dbReference>
<dbReference type="SUPFAM" id="SSF48264">
    <property type="entry name" value="Cytochrome P450"/>
    <property type="match status" value="1"/>
</dbReference>
<dbReference type="PROSITE" id="PS00086">
    <property type="entry name" value="CYTOCHROME_P450"/>
    <property type="match status" value="1"/>
</dbReference>
<proteinExistence type="inferred from homology"/>
<reference evidence="10 11" key="1">
    <citation type="journal article" date="2016" name="Environ. Microbiol.">
        <title>New Methyloceanibacter diversity from North Sea sediments includes methanotroph containing solely the soluble methane monooxygenase.</title>
        <authorList>
            <person name="Vekeman B."/>
            <person name="Kerckhof F.M."/>
            <person name="Cremers G."/>
            <person name="de Vos P."/>
            <person name="Vandamme P."/>
            <person name="Boon N."/>
            <person name="Op den Camp H.J."/>
            <person name="Heylen K."/>
        </authorList>
    </citation>
    <scope>NUCLEOTIDE SEQUENCE [LARGE SCALE GENOMIC DNA]</scope>
    <source>
        <strain evidence="10 11">R-67175</strain>
    </source>
</reference>
<dbReference type="FunFam" id="1.10.630.10:FF:000018">
    <property type="entry name" value="Cytochrome P450 monooxygenase"/>
    <property type="match status" value="1"/>
</dbReference>
<dbReference type="InterPro" id="IPR001128">
    <property type="entry name" value="Cyt_P450"/>
</dbReference>
<keyword evidence="7 9" id="KW-0503">Monooxygenase</keyword>
<organism evidence="10 11">
    <name type="scientific">Methyloceanibacter superfactus</name>
    <dbReference type="NCBI Taxonomy" id="1774969"/>
    <lineage>
        <taxon>Bacteria</taxon>
        <taxon>Pseudomonadati</taxon>
        <taxon>Pseudomonadota</taxon>
        <taxon>Alphaproteobacteria</taxon>
        <taxon>Hyphomicrobiales</taxon>
        <taxon>Hyphomicrobiaceae</taxon>
        <taxon>Methyloceanibacter</taxon>
    </lineage>
</organism>
<name>A0A1E3VXT0_9HYPH</name>
<dbReference type="InterPro" id="IPR002397">
    <property type="entry name" value="Cyt_P450_B"/>
</dbReference>
<dbReference type="Proteomes" id="UP000094472">
    <property type="component" value="Unassembled WGS sequence"/>
</dbReference>
<keyword evidence="6 9" id="KW-0408">Iron</keyword>
<dbReference type="GO" id="GO:0005506">
    <property type="term" value="F:iron ion binding"/>
    <property type="evidence" value="ECO:0007669"/>
    <property type="project" value="InterPro"/>
</dbReference>
<comment type="similarity">
    <text evidence="2 9">Belongs to the cytochrome P450 family.</text>
</comment>
<dbReference type="STRING" id="1774969.AUC69_10620"/>
<dbReference type="EMBL" id="LPWF01000023">
    <property type="protein sequence ID" value="ODR98319.1"/>
    <property type="molecule type" value="Genomic_DNA"/>
</dbReference>
<evidence type="ECO:0000313" key="10">
    <source>
        <dbReference type="EMBL" id="ODR98319.1"/>
    </source>
</evidence>
<keyword evidence="3 9" id="KW-0349">Heme</keyword>
<evidence type="ECO:0000256" key="1">
    <source>
        <dbReference type="ARBA" id="ARBA00001971"/>
    </source>
</evidence>
<dbReference type="PRINTS" id="PR00359">
    <property type="entry name" value="BP450"/>
</dbReference>
<comment type="caution">
    <text evidence="10">The sequence shown here is derived from an EMBL/GenBank/DDBJ whole genome shotgun (WGS) entry which is preliminary data.</text>
</comment>
<dbReference type="InterPro" id="IPR017972">
    <property type="entry name" value="Cyt_P450_CS"/>
</dbReference>
<sequence>MPYRLSAPLKFDFESASTKADPFPLFAALRAAGPIVPVKLPFVGKVWVTTTHAATLAMVKDNAAFVQESRHAGKSGVAGMSWWMPRSLKLLTNNMLLKDEPDHRRLRKLVDQAFQRRHVRDMRANIEGIADTILDEFEGRDEADLASAYARRLPLEVICELLGLPDHDRDIFSAWAKTAMSMRSSFGIFRAFLSMGSVITYVRDQIEACRHEPREGLIAELVRAEEDGDKLNEDELVSMVFLLLFAGFETTTHLIEDSIVALEQNPEQKAYLLADPETRMERAVEELARYSSPVQSTKPRYAARDCVFFGQELRRGDIVMGLLAGANYDPAVFDEPETLKLDRFPNPHVVFSSGIHFCLGMQLARVETQAALGRLYGRFPGLALAAPGDIQWIERFGLRGVKALPVRLNVSQSRKAA</sequence>
<keyword evidence="5 9" id="KW-0560">Oxidoreductase</keyword>
<comment type="cofactor">
    <cofactor evidence="1">
        <name>heme</name>
        <dbReference type="ChEBI" id="CHEBI:30413"/>
    </cofactor>
</comment>
<evidence type="ECO:0000256" key="9">
    <source>
        <dbReference type="RuleBase" id="RU000461"/>
    </source>
</evidence>
<evidence type="ECO:0000313" key="11">
    <source>
        <dbReference type="Proteomes" id="UP000094472"/>
    </source>
</evidence>
<accession>A0A1E3VXT0</accession>
<comment type="function">
    <text evidence="8">Cytochromes P450 are a group of heme-thiolate monooxygenases. They oxidize a variety of structurally unrelated compounds, including steroids, fatty acids, and xenobiotics.</text>
</comment>
<gene>
    <name evidence="10" type="ORF">AUC69_10620</name>
</gene>
<dbReference type="GO" id="GO:0020037">
    <property type="term" value="F:heme binding"/>
    <property type="evidence" value="ECO:0007669"/>
    <property type="project" value="InterPro"/>
</dbReference>
<evidence type="ECO:0000256" key="3">
    <source>
        <dbReference type="ARBA" id="ARBA00022617"/>
    </source>
</evidence>
<evidence type="ECO:0008006" key="12">
    <source>
        <dbReference type="Google" id="ProtNLM"/>
    </source>
</evidence>
<dbReference type="AlphaFoldDB" id="A0A1E3VXT0"/>
<protein>
    <recommendedName>
        <fullName evidence="12">Cytochrome</fullName>
    </recommendedName>
</protein>
<dbReference type="RefSeq" id="WP_069441543.1">
    <property type="nucleotide sequence ID" value="NZ_LPWF01000023.1"/>
</dbReference>
<evidence type="ECO:0000256" key="2">
    <source>
        <dbReference type="ARBA" id="ARBA00010617"/>
    </source>
</evidence>
<dbReference type="OrthoDB" id="9801155at2"/>
<evidence type="ECO:0000256" key="8">
    <source>
        <dbReference type="ARBA" id="ARBA00043906"/>
    </source>
</evidence>
<dbReference type="Gene3D" id="1.10.630.10">
    <property type="entry name" value="Cytochrome P450"/>
    <property type="match status" value="1"/>
</dbReference>
<keyword evidence="11" id="KW-1185">Reference proteome</keyword>
<dbReference type="CDD" id="cd11029">
    <property type="entry name" value="CYP107-like"/>
    <property type="match status" value="1"/>
</dbReference>
<dbReference type="GO" id="GO:0016705">
    <property type="term" value="F:oxidoreductase activity, acting on paired donors, with incorporation or reduction of molecular oxygen"/>
    <property type="evidence" value="ECO:0007669"/>
    <property type="project" value="InterPro"/>
</dbReference>
<evidence type="ECO:0000256" key="5">
    <source>
        <dbReference type="ARBA" id="ARBA00023002"/>
    </source>
</evidence>
<evidence type="ECO:0000256" key="7">
    <source>
        <dbReference type="ARBA" id="ARBA00023033"/>
    </source>
</evidence>
<dbReference type="Pfam" id="PF00067">
    <property type="entry name" value="p450"/>
    <property type="match status" value="1"/>
</dbReference>
<evidence type="ECO:0000256" key="6">
    <source>
        <dbReference type="ARBA" id="ARBA00023004"/>
    </source>
</evidence>
<evidence type="ECO:0000256" key="4">
    <source>
        <dbReference type="ARBA" id="ARBA00022723"/>
    </source>
</evidence>
<dbReference type="PANTHER" id="PTHR46696">
    <property type="entry name" value="P450, PUTATIVE (EUROFUNG)-RELATED"/>
    <property type="match status" value="1"/>
</dbReference>